<organism evidence="7 8">
    <name type="scientific">Streptomyces macrosporus</name>
    <dbReference type="NCBI Taxonomy" id="44032"/>
    <lineage>
        <taxon>Bacteria</taxon>
        <taxon>Bacillati</taxon>
        <taxon>Actinomycetota</taxon>
        <taxon>Actinomycetes</taxon>
        <taxon>Kitasatosporales</taxon>
        <taxon>Streptomycetaceae</taxon>
        <taxon>Streptomyces</taxon>
    </lineage>
</organism>
<comment type="caution">
    <text evidence="7">The sequence shown here is derived from an EMBL/GenBank/DDBJ whole genome shotgun (WGS) entry which is preliminary data.</text>
</comment>
<dbReference type="Gene3D" id="3.10.105.10">
    <property type="entry name" value="Dipeptide-binding Protein, Domain 3"/>
    <property type="match status" value="1"/>
</dbReference>
<dbReference type="EMBL" id="BAAASZ010000027">
    <property type="protein sequence ID" value="GAA2452381.1"/>
    <property type="molecule type" value="Genomic_DNA"/>
</dbReference>
<reference evidence="8" key="1">
    <citation type="journal article" date="2019" name="Int. J. Syst. Evol. Microbiol.">
        <title>The Global Catalogue of Microorganisms (GCM) 10K type strain sequencing project: providing services to taxonomists for standard genome sequencing and annotation.</title>
        <authorList>
            <consortium name="The Broad Institute Genomics Platform"/>
            <consortium name="The Broad Institute Genome Sequencing Center for Infectious Disease"/>
            <person name="Wu L."/>
            <person name="Ma J."/>
        </authorList>
    </citation>
    <scope>NUCLEOTIDE SEQUENCE [LARGE SCALE GENOMIC DNA]</scope>
    <source>
        <strain evidence="8">JCM 6305</strain>
    </source>
</reference>
<gene>
    <name evidence="7" type="ORF">GCM10010405_40150</name>
</gene>
<protein>
    <submittedName>
        <fullName evidence="7">ABC transporter substrate-binding protein</fullName>
    </submittedName>
</protein>
<proteinExistence type="inferred from homology"/>
<evidence type="ECO:0000256" key="5">
    <source>
        <dbReference type="SAM" id="Phobius"/>
    </source>
</evidence>
<dbReference type="InterPro" id="IPR030678">
    <property type="entry name" value="Peptide/Ni-bd"/>
</dbReference>
<keyword evidence="8" id="KW-1185">Reference proteome</keyword>
<keyword evidence="3" id="KW-0813">Transport</keyword>
<keyword evidence="5" id="KW-0472">Membrane</keyword>
<sequence>MSRFGGRRAVWLGVAMGVIVTAGVGGWSLVGPGPEERTITVGTTDGITSLDPAGAYDTGSWRLFGNLYQSLMTFTPGNAEPVPDAADQCRFADSELTVYRCTLREGLRFSDGGALTAEDVKHSFDRILKIADPRGPAELFDTLREVRVDDGVVEFRLKTSDAAFPYKIAGGAGSIVDSEKYPADRLLRGDEAIGSGPYVLDEYEPGSTVRLVPNEEYVGLLEKLPTHHVEIRYYAEPEDLSTAWAKREIDVNVGDMPSAEMAGIGPSSAGIRFHEQPGHEVRSLAFNLRPSSPVSDRAVRQAVASLVNRTSLARHVHQRTVEPLYSLIPQGVNGHAATFHQRYGEPDAERAAELLRRAGVETPVRFEIAYSTEQPAGAEEAGTLSSQLESSGLFEVTIREYGDDAFRKGMEKGTLDAYLVDRFRSHPEADAYTAPLVGTDGVYHTGYSDRRVDRLIRATRRGYDRGGVLEQFLEIHRRVAVDVPLLPLWQGKAYALTTDDIAGAQYLTDNSGVWRLWELDRI</sequence>
<name>A0ABP5XCT2_9ACTN</name>
<evidence type="ECO:0000256" key="2">
    <source>
        <dbReference type="ARBA" id="ARBA00005695"/>
    </source>
</evidence>
<evidence type="ECO:0000256" key="4">
    <source>
        <dbReference type="ARBA" id="ARBA00022729"/>
    </source>
</evidence>
<dbReference type="RefSeq" id="WP_344325249.1">
    <property type="nucleotide sequence ID" value="NZ_BAAASZ010000027.1"/>
</dbReference>
<dbReference type="PANTHER" id="PTHR30290:SF10">
    <property type="entry name" value="PERIPLASMIC OLIGOPEPTIDE-BINDING PROTEIN-RELATED"/>
    <property type="match status" value="1"/>
</dbReference>
<dbReference type="PANTHER" id="PTHR30290">
    <property type="entry name" value="PERIPLASMIC BINDING COMPONENT OF ABC TRANSPORTER"/>
    <property type="match status" value="1"/>
</dbReference>
<evidence type="ECO:0000313" key="8">
    <source>
        <dbReference type="Proteomes" id="UP001501638"/>
    </source>
</evidence>
<dbReference type="InterPro" id="IPR000914">
    <property type="entry name" value="SBP_5_dom"/>
</dbReference>
<keyword evidence="5" id="KW-1133">Transmembrane helix</keyword>
<feature type="transmembrane region" description="Helical" evidence="5">
    <location>
        <begin position="9"/>
        <end position="30"/>
    </location>
</feature>
<keyword evidence="4" id="KW-0732">Signal</keyword>
<evidence type="ECO:0000259" key="6">
    <source>
        <dbReference type="Pfam" id="PF00496"/>
    </source>
</evidence>
<dbReference type="Proteomes" id="UP001501638">
    <property type="component" value="Unassembled WGS sequence"/>
</dbReference>
<feature type="domain" description="Solute-binding protein family 5" evidence="6">
    <location>
        <begin position="80"/>
        <end position="441"/>
    </location>
</feature>
<dbReference type="InterPro" id="IPR039424">
    <property type="entry name" value="SBP_5"/>
</dbReference>
<evidence type="ECO:0000313" key="7">
    <source>
        <dbReference type="EMBL" id="GAA2452381.1"/>
    </source>
</evidence>
<dbReference type="Gene3D" id="3.40.190.10">
    <property type="entry name" value="Periplasmic binding protein-like II"/>
    <property type="match status" value="1"/>
</dbReference>
<keyword evidence="5" id="KW-0812">Transmembrane</keyword>
<dbReference type="PIRSF" id="PIRSF002741">
    <property type="entry name" value="MppA"/>
    <property type="match status" value="1"/>
</dbReference>
<comment type="subcellular location">
    <subcellularLocation>
        <location evidence="1">Cell envelope</location>
    </subcellularLocation>
</comment>
<evidence type="ECO:0000256" key="1">
    <source>
        <dbReference type="ARBA" id="ARBA00004196"/>
    </source>
</evidence>
<dbReference type="SUPFAM" id="SSF53850">
    <property type="entry name" value="Periplasmic binding protein-like II"/>
    <property type="match status" value="1"/>
</dbReference>
<evidence type="ECO:0000256" key="3">
    <source>
        <dbReference type="ARBA" id="ARBA00022448"/>
    </source>
</evidence>
<accession>A0ABP5XCT2</accession>
<dbReference type="Pfam" id="PF00496">
    <property type="entry name" value="SBP_bac_5"/>
    <property type="match status" value="1"/>
</dbReference>
<comment type="similarity">
    <text evidence="2">Belongs to the bacterial solute-binding protein 5 family.</text>
</comment>